<comment type="caution">
    <text evidence="3">The sequence shown here is derived from an EMBL/GenBank/DDBJ whole genome shotgun (WGS) entry which is preliminary data.</text>
</comment>
<accession>A0ABQ2I9Y8</accession>
<evidence type="ECO:0000313" key="4">
    <source>
        <dbReference type="Proteomes" id="UP000623461"/>
    </source>
</evidence>
<proteinExistence type="predicted"/>
<organism evidence="3 4">
    <name type="scientific">Terrabacter tumescens</name>
    <dbReference type="NCBI Taxonomy" id="60443"/>
    <lineage>
        <taxon>Bacteria</taxon>
        <taxon>Bacillati</taxon>
        <taxon>Actinomycetota</taxon>
        <taxon>Actinomycetes</taxon>
        <taxon>Micrococcales</taxon>
        <taxon>Intrasporangiaceae</taxon>
        <taxon>Terrabacter</taxon>
    </lineage>
</organism>
<keyword evidence="4" id="KW-1185">Reference proteome</keyword>
<dbReference type="InterPro" id="IPR036415">
    <property type="entry name" value="Lamin_tail_dom_sf"/>
</dbReference>
<dbReference type="InterPro" id="IPR001322">
    <property type="entry name" value="Lamin_tail_dom"/>
</dbReference>
<keyword evidence="1" id="KW-0732">Signal</keyword>
<dbReference type="PROSITE" id="PS51841">
    <property type="entry name" value="LTD"/>
    <property type="match status" value="1"/>
</dbReference>
<dbReference type="RefSeq" id="WP_229675055.1">
    <property type="nucleotide sequence ID" value="NZ_BMNZ01000006.1"/>
</dbReference>
<gene>
    <name evidence="3" type="ORF">GCM10009721_33900</name>
</gene>
<dbReference type="SUPFAM" id="SSF74853">
    <property type="entry name" value="Lamin A/C globular tail domain"/>
    <property type="match status" value="1"/>
</dbReference>
<dbReference type="Pfam" id="PF00932">
    <property type="entry name" value="LTD"/>
    <property type="match status" value="1"/>
</dbReference>
<dbReference type="Gene3D" id="2.60.40.1260">
    <property type="entry name" value="Lamin Tail domain"/>
    <property type="match status" value="1"/>
</dbReference>
<evidence type="ECO:0000256" key="1">
    <source>
        <dbReference type="SAM" id="SignalP"/>
    </source>
</evidence>
<sequence length="156" mass="16773">MRKTLTTMLTKGLVATTGLGLAVAAPIAAASSAQALPAIMIYKVQYDSPGSDTGSDTSLNAEYVVIKNTTRSNRVLTGWTLRDKTGYTYRFPTFTLKAGASVTVHTGRGSATSTHRYYNKSWYVWNNTGDTAYLKNASGTTVDTCTWKGAGTTKYC</sequence>
<dbReference type="EMBL" id="BMNZ01000006">
    <property type="protein sequence ID" value="GGN03708.1"/>
    <property type="molecule type" value="Genomic_DNA"/>
</dbReference>
<dbReference type="Proteomes" id="UP000623461">
    <property type="component" value="Unassembled WGS sequence"/>
</dbReference>
<evidence type="ECO:0000313" key="3">
    <source>
        <dbReference type="EMBL" id="GGN03708.1"/>
    </source>
</evidence>
<protein>
    <recommendedName>
        <fullName evidence="2">LTD domain-containing protein</fullName>
    </recommendedName>
</protein>
<feature type="signal peptide" evidence="1">
    <location>
        <begin position="1"/>
        <end position="35"/>
    </location>
</feature>
<evidence type="ECO:0000259" key="2">
    <source>
        <dbReference type="PROSITE" id="PS51841"/>
    </source>
</evidence>
<feature type="domain" description="LTD" evidence="2">
    <location>
        <begin position="30"/>
        <end position="149"/>
    </location>
</feature>
<feature type="chain" id="PRO_5045236428" description="LTD domain-containing protein" evidence="1">
    <location>
        <begin position="36"/>
        <end position="156"/>
    </location>
</feature>
<name>A0ABQ2I9Y8_9MICO</name>
<reference evidence="4" key="1">
    <citation type="journal article" date="2019" name="Int. J. Syst. Evol. Microbiol.">
        <title>The Global Catalogue of Microorganisms (GCM) 10K type strain sequencing project: providing services to taxonomists for standard genome sequencing and annotation.</title>
        <authorList>
            <consortium name="The Broad Institute Genomics Platform"/>
            <consortium name="The Broad Institute Genome Sequencing Center for Infectious Disease"/>
            <person name="Wu L."/>
            <person name="Ma J."/>
        </authorList>
    </citation>
    <scope>NUCLEOTIDE SEQUENCE [LARGE SCALE GENOMIC DNA]</scope>
    <source>
        <strain evidence="4">JCM 1365</strain>
    </source>
</reference>